<dbReference type="Proteomes" id="UP000663834">
    <property type="component" value="Unassembled WGS sequence"/>
</dbReference>
<dbReference type="NCBIfam" id="TIGR02464">
    <property type="entry name" value="ribofla_fusion"/>
    <property type="match status" value="1"/>
</dbReference>
<dbReference type="InterPro" id="IPR037238">
    <property type="entry name" value="YbiA-like_sf"/>
</dbReference>
<accession>A0A816MKD0</accession>
<dbReference type="Proteomes" id="UP000663824">
    <property type="component" value="Unassembled WGS sequence"/>
</dbReference>
<dbReference type="EMBL" id="CAJNRF010001171">
    <property type="protein sequence ID" value="CAF1999187.1"/>
    <property type="molecule type" value="Genomic_DNA"/>
</dbReference>
<evidence type="ECO:0000313" key="13">
    <source>
        <dbReference type="Proteomes" id="UP000663866"/>
    </source>
</evidence>
<dbReference type="Proteomes" id="UP000681967">
    <property type="component" value="Unassembled WGS sequence"/>
</dbReference>
<dbReference type="EMBL" id="CAJOBH010005666">
    <property type="protein sequence ID" value="CAF4031733.1"/>
    <property type="molecule type" value="Genomic_DNA"/>
</dbReference>
<name>A0A816MKD0_9BILA</name>
<keyword evidence="13" id="KW-1185">Reference proteome</keyword>
<dbReference type="AlphaFoldDB" id="A0A816MKD0"/>
<evidence type="ECO:0000313" key="12">
    <source>
        <dbReference type="Proteomes" id="UP000663856"/>
    </source>
</evidence>
<dbReference type="InterPro" id="IPR012816">
    <property type="entry name" value="NADAR"/>
</dbReference>
<organism evidence="5 12">
    <name type="scientific">Rotaria magnacalcarata</name>
    <dbReference type="NCBI Taxonomy" id="392030"/>
    <lineage>
        <taxon>Eukaryota</taxon>
        <taxon>Metazoa</taxon>
        <taxon>Spiralia</taxon>
        <taxon>Gnathifera</taxon>
        <taxon>Rotifera</taxon>
        <taxon>Eurotatoria</taxon>
        <taxon>Bdelloidea</taxon>
        <taxon>Philodinida</taxon>
        <taxon>Philodinidae</taxon>
        <taxon>Rotaria</taxon>
    </lineage>
</organism>
<dbReference type="EMBL" id="CAJOBF010001073">
    <property type="protein sequence ID" value="CAF3909379.1"/>
    <property type="molecule type" value="Genomic_DNA"/>
</dbReference>
<evidence type="ECO:0000313" key="6">
    <source>
        <dbReference type="EMBL" id="CAF2095243.1"/>
    </source>
</evidence>
<dbReference type="EMBL" id="CAJNRG010000001">
    <property type="protein sequence ID" value="CAF1935612.1"/>
    <property type="molecule type" value="Genomic_DNA"/>
</dbReference>
<evidence type="ECO:0000313" key="8">
    <source>
        <dbReference type="EMBL" id="CAF3909379.1"/>
    </source>
</evidence>
<dbReference type="Proteomes" id="UP000663866">
    <property type="component" value="Unassembled WGS sequence"/>
</dbReference>
<dbReference type="EMBL" id="CAJNRE010010722">
    <property type="protein sequence ID" value="CAF2095243.1"/>
    <property type="molecule type" value="Genomic_DNA"/>
</dbReference>
<dbReference type="Pfam" id="PF08719">
    <property type="entry name" value="NADAR"/>
    <property type="match status" value="1"/>
</dbReference>
<dbReference type="Proteomes" id="UP000663887">
    <property type="component" value="Unassembled WGS sequence"/>
</dbReference>
<evidence type="ECO:0000313" key="10">
    <source>
        <dbReference type="EMBL" id="CAF4045699.1"/>
    </source>
</evidence>
<dbReference type="Proteomes" id="UP000663855">
    <property type="component" value="Unassembled WGS sequence"/>
</dbReference>
<evidence type="ECO:0000313" key="5">
    <source>
        <dbReference type="EMBL" id="CAF1999187.1"/>
    </source>
</evidence>
<sequence length="191" mass="21877">MASPQESCTPSALTTSEVELIDRVHSHFQNNEPNKFHFFYRTASPFSNFHSCKFSENDVEFDTSEKYIMYHKAKLFNDDETATSILQASHPADCKAFGRGVKNFDEKLWVQNRARIFSDGLYLKFTQDDQMKQALLQHQGSLLVEAAKDDCIWGVGLGEKNPLIKDRSNWKGLNLLGYILTDVLYRILDGK</sequence>
<evidence type="ECO:0000313" key="3">
    <source>
        <dbReference type="EMBL" id="CAF1566403.1"/>
    </source>
</evidence>
<evidence type="ECO:0000313" key="7">
    <source>
        <dbReference type="EMBL" id="CAF3852736.1"/>
    </source>
</evidence>
<evidence type="ECO:0000313" key="9">
    <source>
        <dbReference type="EMBL" id="CAF4031733.1"/>
    </source>
</evidence>
<dbReference type="Gene3D" id="1.10.357.40">
    <property type="entry name" value="YbiA-like"/>
    <property type="match status" value="1"/>
</dbReference>
<dbReference type="Proteomes" id="UP000663842">
    <property type="component" value="Unassembled WGS sequence"/>
</dbReference>
<dbReference type="CDD" id="cd15457">
    <property type="entry name" value="NADAR"/>
    <property type="match status" value="1"/>
</dbReference>
<dbReference type="Proteomes" id="UP000676336">
    <property type="component" value="Unassembled WGS sequence"/>
</dbReference>
<gene>
    <name evidence="9" type="ORF">BYL167_LOCUS15369</name>
    <name evidence="2" type="ORF">CJN711_LOCUS8182</name>
    <name evidence="11" type="ORF">GIL414_LOCUS19534</name>
    <name evidence="3" type="ORF">KQP761_LOCUS18791</name>
    <name evidence="6" type="ORF">MBJ925_LOCUS21267</name>
    <name evidence="7" type="ORF">OVN521_LOCUS6934</name>
    <name evidence="10" type="ORF">SMN809_LOCUS14365</name>
    <name evidence="8" type="ORF">UXM345_LOCUS10986</name>
    <name evidence="5" type="ORF">WKI299_LOCUS4675</name>
    <name evidence="4" type="ORF">XDN619_LOCUS27</name>
</gene>
<dbReference type="EMBL" id="CAJOBG010000746">
    <property type="protein sequence ID" value="CAF3852736.1"/>
    <property type="molecule type" value="Genomic_DNA"/>
</dbReference>
<evidence type="ECO:0000259" key="1">
    <source>
        <dbReference type="Pfam" id="PF08719"/>
    </source>
</evidence>
<dbReference type="EMBL" id="CAJOBI010005902">
    <property type="protein sequence ID" value="CAF4045699.1"/>
    <property type="molecule type" value="Genomic_DNA"/>
</dbReference>
<evidence type="ECO:0000313" key="2">
    <source>
        <dbReference type="EMBL" id="CAF1123254.1"/>
    </source>
</evidence>
<dbReference type="EMBL" id="CAJNOW010009584">
    <property type="protein sequence ID" value="CAF1566403.1"/>
    <property type="molecule type" value="Genomic_DNA"/>
</dbReference>
<protein>
    <recommendedName>
        <fullName evidence="1">NADAR domain-containing protein</fullName>
    </recommendedName>
</protein>
<evidence type="ECO:0000313" key="11">
    <source>
        <dbReference type="EMBL" id="CAF4151211.1"/>
    </source>
</evidence>
<proteinExistence type="predicted"/>
<dbReference type="OrthoDB" id="206452at2759"/>
<reference evidence="5" key="1">
    <citation type="submission" date="2021-02" db="EMBL/GenBank/DDBJ databases">
        <authorList>
            <person name="Nowell W R."/>
        </authorList>
    </citation>
    <scope>NUCLEOTIDE SEQUENCE</scope>
</reference>
<comment type="caution">
    <text evidence="5">The sequence shown here is derived from an EMBL/GenBank/DDBJ whole genome shotgun (WGS) entry which is preliminary data.</text>
</comment>
<dbReference type="EMBL" id="CAJOBJ010009997">
    <property type="protein sequence ID" value="CAF4151211.1"/>
    <property type="molecule type" value="Genomic_DNA"/>
</dbReference>
<dbReference type="Proteomes" id="UP000681720">
    <property type="component" value="Unassembled WGS sequence"/>
</dbReference>
<dbReference type="EMBL" id="CAJNOV010002949">
    <property type="protein sequence ID" value="CAF1123254.1"/>
    <property type="molecule type" value="Genomic_DNA"/>
</dbReference>
<feature type="domain" description="NADAR" evidence="1">
    <location>
        <begin position="38"/>
        <end position="183"/>
    </location>
</feature>
<dbReference type="SUPFAM" id="SSF143990">
    <property type="entry name" value="YbiA-like"/>
    <property type="match status" value="1"/>
</dbReference>
<dbReference type="Proteomes" id="UP000663856">
    <property type="component" value="Unassembled WGS sequence"/>
</dbReference>
<evidence type="ECO:0000313" key="4">
    <source>
        <dbReference type="EMBL" id="CAF1935612.1"/>
    </source>
</evidence>